<protein>
    <submittedName>
        <fullName evidence="1">Palindromic element RPE5 domain-containing protein</fullName>
    </submittedName>
</protein>
<evidence type="ECO:0000313" key="1">
    <source>
        <dbReference type="EMBL" id="XBG66757.1"/>
    </source>
</evidence>
<sequence>MKSRYIKINFKKSNSFVSRGAEHITNVQHPRTYKDIFTNLSSSSSV</sequence>
<gene>
    <name evidence="1" type="ORF">AAGW17_01310</name>
</gene>
<dbReference type="NCBIfam" id="TIGR03776">
    <property type="entry name" value="RPE5"/>
    <property type="match status" value="1"/>
</dbReference>
<dbReference type="KEGG" id="rof:AAGW17_01310"/>
<accession>A0AAU7BZM7</accession>
<reference evidence="1" key="1">
    <citation type="submission" date="2024-05" db="EMBL/GenBank/DDBJ databases">
        <title>Characterization of a novel Rickettsia species. (Rickettsia oklahomia sp. nov.) from Amblyomma americanum ticks.</title>
        <authorList>
            <person name="Korla P.K."/>
            <person name="Karounos M."/>
            <person name="Wilson J.M."/>
            <person name="Little S.E."/>
            <person name="Qurollo B.A."/>
        </authorList>
    </citation>
    <scope>NUCLEOTIDE SEQUENCE</scope>
    <source>
        <strain evidence="1">Oklahoma-10</strain>
    </source>
</reference>
<dbReference type="EMBL" id="CP157197">
    <property type="protein sequence ID" value="XBG66757.1"/>
    <property type="molecule type" value="Genomic_DNA"/>
</dbReference>
<proteinExistence type="predicted"/>
<organism evidence="1">
    <name type="scientific">Rickettsia oklahomensis</name>
    <dbReference type="NCBI Taxonomy" id="3141789"/>
    <lineage>
        <taxon>Bacteria</taxon>
        <taxon>Pseudomonadati</taxon>
        <taxon>Pseudomonadota</taxon>
        <taxon>Alphaproteobacteria</taxon>
        <taxon>Rickettsiales</taxon>
        <taxon>Rickettsiaceae</taxon>
        <taxon>Rickettsieae</taxon>
        <taxon>Rickettsia</taxon>
        <taxon>belli group</taxon>
    </lineage>
</organism>
<dbReference type="InterPro" id="IPR022438">
    <property type="entry name" value="RPE5"/>
</dbReference>
<dbReference type="AlphaFoldDB" id="A0AAU7BZM7"/>
<name>A0AAU7BZM7_9RICK</name>